<evidence type="ECO:0000256" key="1">
    <source>
        <dbReference type="ARBA" id="ARBA00001966"/>
    </source>
</evidence>
<dbReference type="GO" id="GO:0051539">
    <property type="term" value="F:4 iron, 4 sulfur cluster binding"/>
    <property type="evidence" value="ECO:0007669"/>
    <property type="project" value="UniProtKB-KW"/>
</dbReference>
<evidence type="ECO:0000256" key="11">
    <source>
        <dbReference type="ARBA" id="ARBA00023125"/>
    </source>
</evidence>
<dbReference type="InterPro" id="IPR006554">
    <property type="entry name" value="Helicase-like_DEXD_c2"/>
</dbReference>
<dbReference type="GO" id="GO:0005524">
    <property type="term" value="F:ATP binding"/>
    <property type="evidence" value="ECO:0007669"/>
    <property type="project" value="UniProtKB-KW"/>
</dbReference>
<dbReference type="Gene3D" id="1.10.275.40">
    <property type="match status" value="1"/>
</dbReference>
<evidence type="ECO:0000256" key="2">
    <source>
        <dbReference type="ARBA" id="ARBA00022485"/>
    </source>
</evidence>
<keyword evidence="13" id="KW-0413">Isomerase</keyword>
<keyword evidence="9" id="KW-0408">Iron</keyword>
<evidence type="ECO:0000259" key="17">
    <source>
        <dbReference type="PROSITE" id="PS51192"/>
    </source>
</evidence>
<dbReference type="GO" id="GO:0016818">
    <property type="term" value="F:hydrolase activity, acting on acid anhydrides, in phosphorus-containing anhydrides"/>
    <property type="evidence" value="ECO:0007669"/>
    <property type="project" value="InterPro"/>
</dbReference>
<evidence type="ECO:0000256" key="5">
    <source>
        <dbReference type="ARBA" id="ARBA00022763"/>
    </source>
</evidence>
<keyword evidence="2" id="KW-0004">4Fe-4S</keyword>
<dbReference type="GO" id="GO:0046872">
    <property type="term" value="F:metal ion binding"/>
    <property type="evidence" value="ECO:0007669"/>
    <property type="project" value="UniProtKB-KW"/>
</dbReference>
<dbReference type="Gene3D" id="3.40.50.300">
    <property type="entry name" value="P-loop containing nucleotide triphosphate hydrolases"/>
    <property type="match status" value="2"/>
</dbReference>
<evidence type="ECO:0000256" key="13">
    <source>
        <dbReference type="ARBA" id="ARBA00023235"/>
    </source>
</evidence>
<accession>A0A7X2J0E6</accession>
<organism evidence="19 20">
    <name type="scientific">Metabacillus lacus</name>
    <dbReference type="NCBI Taxonomy" id="1983721"/>
    <lineage>
        <taxon>Bacteria</taxon>
        <taxon>Bacillati</taxon>
        <taxon>Bacillota</taxon>
        <taxon>Bacilli</taxon>
        <taxon>Bacillales</taxon>
        <taxon>Bacillaceae</taxon>
        <taxon>Metabacillus</taxon>
    </lineage>
</organism>
<evidence type="ECO:0000256" key="14">
    <source>
        <dbReference type="ARBA" id="ARBA00038058"/>
    </source>
</evidence>
<dbReference type="EMBL" id="WKKI01000016">
    <property type="protein sequence ID" value="MRX72448.1"/>
    <property type="molecule type" value="Genomic_DNA"/>
</dbReference>
<dbReference type="InterPro" id="IPR006555">
    <property type="entry name" value="ATP-dep_Helicase_C"/>
</dbReference>
<dbReference type="Proteomes" id="UP000448867">
    <property type="component" value="Unassembled WGS sequence"/>
</dbReference>
<proteinExistence type="inferred from homology"/>
<comment type="catalytic activity">
    <reaction evidence="16">
        <text>ATP + H2O = ADP + phosphate + H(+)</text>
        <dbReference type="Rhea" id="RHEA:13065"/>
        <dbReference type="ChEBI" id="CHEBI:15377"/>
        <dbReference type="ChEBI" id="CHEBI:15378"/>
        <dbReference type="ChEBI" id="CHEBI:30616"/>
        <dbReference type="ChEBI" id="CHEBI:43474"/>
        <dbReference type="ChEBI" id="CHEBI:456216"/>
        <dbReference type="EC" id="5.6.2.3"/>
    </reaction>
</comment>
<evidence type="ECO:0000256" key="15">
    <source>
        <dbReference type="ARBA" id="ARBA00044969"/>
    </source>
</evidence>
<evidence type="ECO:0000256" key="4">
    <source>
        <dbReference type="ARBA" id="ARBA00022741"/>
    </source>
</evidence>
<dbReference type="InterPro" id="IPR014001">
    <property type="entry name" value="Helicase_ATP-bd"/>
</dbReference>
<dbReference type="Pfam" id="PF00270">
    <property type="entry name" value="DEAD"/>
    <property type="match status" value="1"/>
</dbReference>
<evidence type="ECO:0000256" key="10">
    <source>
        <dbReference type="ARBA" id="ARBA00023014"/>
    </source>
</evidence>
<dbReference type="InterPro" id="IPR010614">
    <property type="entry name" value="RAD3-like_helicase_DEAD"/>
</dbReference>
<evidence type="ECO:0000256" key="16">
    <source>
        <dbReference type="ARBA" id="ARBA00048954"/>
    </source>
</evidence>
<comment type="similarity">
    <text evidence="14">Belongs to the helicase family. DinG subfamily.</text>
</comment>
<dbReference type="PROSITE" id="PS51193">
    <property type="entry name" value="HELICASE_ATP_BIND_2"/>
    <property type="match status" value="1"/>
</dbReference>
<dbReference type="Gene3D" id="3.90.320.10">
    <property type="match status" value="1"/>
</dbReference>
<keyword evidence="6" id="KW-0378">Hydrolase</keyword>
<evidence type="ECO:0000313" key="20">
    <source>
        <dbReference type="Proteomes" id="UP000448867"/>
    </source>
</evidence>
<feature type="domain" description="Helicase ATP-binding" evidence="17">
    <location>
        <begin position="203"/>
        <end position="412"/>
    </location>
</feature>
<dbReference type="AlphaFoldDB" id="A0A7X2J0E6"/>
<keyword evidence="7 19" id="KW-0347">Helicase</keyword>
<evidence type="ECO:0000256" key="9">
    <source>
        <dbReference type="ARBA" id="ARBA00023004"/>
    </source>
</evidence>
<dbReference type="SMART" id="SM00487">
    <property type="entry name" value="DEXDc"/>
    <property type="match status" value="1"/>
</dbReference>
<keyword evidence="3" id="KW-0479">Metal-binding</keyword>
<dbReference type="SMART" id="SM00491">
    <property type="entry name" value="HELICc2"/>
    <property type="match status" value="1"/>
</dbReference>
<evidence type="ECO:0000256" key="7">
    <source>
        <dbReference type="ARBA" id="ARBA00022806"/>
    </source>
</evidence>
<name>A0A7X2J0E6_9BACI</name>
<comment type="cofactor">
    <cofactor evidence="1">
        <name>[4Fe-4S] cluster</name>
        <dbReference type="ChEBI" id="CHEBI:49883"/>
    </cofactor>
</comment>
<evidence type="ECO:0000256" key="12">
    <source>
        <dbReference type="ARBA" id="ARBA00023204"/>
    </source>
</evidence>
<dbReference type="RefSeq" id="WP_154307612.1">
    <property type="nucleotide sequence ID" value="NZ_WKKI01000016.1"/>
</dbReference>
<keyword evidence="10" id="KW-0411">Iron-sulfur</keyword>
<dbReference type="InterPro" id="IPR014013">
    <property type="entry name" value="Helic_SF1/SF2_ATP-bd_DinG/Rad3"/>
</dbReference>
<dbReference type="InterPro" id="IPR011604">
    <property type="entry name" value="PDDEXK-like_dom_sf"/>
</dbReference>
<reference evidence="19 20" key="1">
    <citation type="submission" date="2019-11" db="EMBL/GenBank/DDBJ databases">
        <title>Bacillus lacus genome.</title>
        <authorList>
            <person name="Allen C.J."/>
            <person name="Newman J.D."/>
        </authorList>
    </citation>
    <scope>NUCLEOTIDE SEQUENCE [LARGE SCALE GENOMIC DNA]</scope>
    <source>
        <strain evidence="19 20">KCTC 33946</strain>
    </source>
</reference>
<evidence type="ECO:0000256" key="3">
    <source>
        <dbReference type="ARBA" id="ARBA00022723"/>
    </source>
</evidence>
<dbReference type="OrthoDB" id="9765586at2"/>
<keyword evidence="20" id="KW-1185">Reference proteome</keyword>
<evidence type="ECO:0000256" key="6">
    <source>
        <dbReference type="ARBA" id="ARBA00022801"/>
    </source>
</evidence>
<dbReference type="Pfam" id="PF13307">
    <property type="entry name" value="Helicase_C_2"/>
    <property type="match status" value="1"/>
</dbReference>
<dbReference type="InterPro" id="IPR042493">
    <property type="entry name" value="XPD_DNA_FeS"/>
</dbReference>
<evidence type="ECO:0000256" key="8">
    <source>
        <dbReference type="ARBA" id="ARBA00022840"/>
    </source>
</evidence>
<dbReference type="SUPFAM" id="SSF52540">
    <property type="entry name" value="P-loop containing nucleoside triphosphate hydrolases"/>
    <property type="match status" value="2"/>
</dbReference>
<keyword evidence="12" id="KW-0234">DNA repair</keyword>
<keyword evidence="11" id="KW-0238">DNA-binding</keyword>
<dbReference type="InterPro" id="IPR011545">
    <property type="entry name" value="DEAD/DEAH_box_helicase_dom"/>
</dbReference>
<dbReference type="InterPro" id="IPR027417">
    <property type="entry name" value="P-loop_NTPase"/>
</dbReference>
<keyword evidence="8" id="KW-0067">ATP-binding</keyword>
<keyword evidence="5" id="KW-0227">DNA damage</keyword>
<dbReference type="InterPro" id="IPR045028">
    <property type="entry name" value="DinG/Rad3-like"/>
</dbReference>
<keyword evidence="4" id="KW-0547">Nucleotide-binding</keyword>
<dbReference type="PANTHER" id="PTHR11472">
    <property type="entry name" value="DNA REPAIR DEAD HELICASE RAD3/XP-D SUBFAMILY MEMBER"/>
    <property type="match status" value="1"/>
</dbReference>
<feature type="domain" description="Helicase ATP-binding" evidence="18">
    <location>
        <begin position="181"/>
        <end position="457"/>
    </location>
</feature>
<dbReference type="Pfam" id="PF06733">
    <property type="entry name" value="DEAD_2"/>
    <property type="match status" value="1"/>
</dbReference>
<comment type="caution">
    <text evidence="19">The sequence shown here is derived from an EMBL/GenBank/DDBJ whole genome shotgun (WGS) entry which is preliminary data.</text>
</comment>
<protein>
    <recommendedName>
        <fullName evidence="15">DNA 5'-3' helicase</fullName>
        <ecNumber evidence="15">5.6.2.3</ecNumber>
    </recommendedName>
</protein>
<dbReference type="SMART" id="SM00488">
    <property type="entry name" value="DEXDc2"/>
    <property type="match status" value="1"/>
</dbReference>
<evidence type="ECO:0000259" key="18">
    <source>
        <dbReference type="PROSITE" id="PS51193"/>
    </source>
</evidence>
<dbReference type="EC" id="5.6.2.3" evidence="15"/>
<dbReference type="GO" id="GO:0003677">
    <property type="term" value="F:DNA binding"/>
    <property type="evidence" value="ECO:0007669"/>
    <property type="project" value="UniProtKB-KW"/>
</dbReference>
<gene>
    <name evidence="19" type="ORF">GJU40_09855</name>
</gene>
<sequence>MKTEVKISVRTLVEYAFRSGSISSSFTSAVRMSEGTRLHQKVQAAYGDEDEKEKYLSAIVNHGDYTFALEGRCDGLLLTDNGMVIDEIKTTLRDLSELEEDSYPVHWAQAMVYAYMYALQEEEEQITVQLTYVHAVTEEHKRFLRICTLPELKAFVENVLTIYTPFAELREHHTKKRTETIKQLSFPFSSYRANQREFAGAVYQSIAHNRNLFAQAPTGTGKTISTLFPAIKSIGEGLAQRILYVTAKTITRTAAEETTALLKKAGLHAYTVTLTAKEKMCFKEQFHCESGACPFQEGYYDRINEAVLDILRNETLMTRDVIQKYARKHTVCPFEYSLDLAYLADIIICDYNYVFDPRISLKRFLEEHKKNSILLVDEAHNLPDRARGMFSATLEKSSFLQLQREWKGKNREVHEAAKALNSFLLKIRKELEPEKEGVKEEVPEELLMLAEQFISAAEKQLLQGAEDSALLLDTFFQTGNFLRISGLYDERFLTLFHCERSEVVVTLLCLDPSHLLQKQGRGYKAKIYFSATLMPLDYFQEILGAGEEYDSKSIPSPFQRENLKIHIKPLSTRYKDRETTKQQILETIRNTSLEQEGNILVFFPSYQYMDNLYESFTEIYPEVKTIAQNRIMQESEREDFLKLFQQQEKSQLIGFAVMGGIFSEGIDLRGDALQGVIVVGVGLPQLSLERNLMKNYYNSIGKSGYDYAYTFPGMNKVLQAGGRLIRTEEDKGTIVLIDDRFLYSKYQSLFPYEWRHFTVI</sequence>
<dbReference type="PROSITE" id="PS51192">
    <property type="entry name" value="HELICASE_ATP_BIND_1"/>
    <property type="match status" value="1"/>
</dbReference>
<dbReference type="Gene3D" id="1.10.30.20">
    <property type="entry name" value="Bacterial XPD DNA helicase, FeS cluster domain"/>
    <property type="match status" value="1"/>
</dbReference>
<dbReference type="PANTHER" id="PTHR11472:SF34">
    <property type="entry name" value="REGULATOR OF TELOMERE ELONGATION HELICASE 1"/>
    <property type="match status" value="1"/>
</dbReference>
<evidence type="ECO:0000313" key="19">
    <source>
        <dbReference type="EMBL" id="MRX72448.1"/>
    </source>
</evidence>
<dbReference type="GO" id="GO:0006281">
    <property type="term" value="P:DNA repair"/>
    <property type="evidence" value="ECO:0007669"/>
    <property type="project" value="UniProtKB-KW"/>
</dbReference>
<dbReference type="GO" id="GO:0043139">
    <property type="term" value="F:5'-3' DNA helicase activity"/>
    <property type="evidence" value="ECO:0007669"/>
    <property type="project" value="UniProtKB-EC"/>
</dbReference>